<accession>A0A8J4XHD2</accession>
<comment type="caution">
    <text evidence="2">The sequence shown here is derived from an EMBL/GenBank/DDBJ whole genome shotgun (WGS) entry which is preliminary data.</text>
</comment>
<gene>
    <name evidence="2" type="primary">uppP</name>
    <name evidence="2" type="ORF">DAT39_000313</name>
</gene>
<sequence length="55" mass="6122">MDEWSHPSAAHITLHLGLWPRSTTFMGSQSQAWQLRAGPRAGKVRTGSEKTETTE</sequence>
<feature type="region of interest" description="Disordered" evidence="1">
    <location>
        <begin position="30"/>
        <end position="55"/>
    </location>
</feature>
<evidence type="ECO:0000313" key="2">
    <source>
        <dbReference type="EMBL" id="KAF5910065.1"/>
    </source>
</evidence>
<dbReference type="AlphaFoldDB" id="A0A8J4XHD2"/>
<dbReference type="Proteomes" id="UP000727407">
    <property type="component" value="Unassembled WGS sequence"/>
</dbReference>
<organism evidence="2 3">
    <name type="scientific">Clarias magur</name>
    <name type="common">Asian catfish</name>
    <name type="synonym">Macropteronotus magur</name>
    <dbReference type="NCBI Taxonomy" id="1594786"/>
    <lineage>
        <taxon>Eukaryota</taxon>
        <taxon>Metazoa</taxon>
        <taxon>Chordata</taxon>
        <taxon>Craniata</taxon>
        <taxon>Vertebrata</taxon>
        <taxon>Euteleostomi</taxon>
        <taxon>Actinopterygii</taxon>
        <taxon>Neopterygii</taxon>
        <taxon>Teleostei</taxon>
        <taxon>Ostariophysi</taxon>
        <taxon>Siluriformes</taxon>
        <taxon>Clariidae</taxon>
        <taxon>Clarias</taxon>
    </lineage>
</organism>
<feature type="non-terminal residue" evidence="2">
    <location>
        <position position="55"/>
    </location>
</feature>
<reference evidence="2" key="1">
    <citation type="submission" date="2020-07" db="EMBL/GenBank/DDBJ databases">
        <title>Clarias magur genome sequencing, assembly and annotation.</title>
        <authorList>
            <person name="Kushwaha B."/>
            <person name="Kumar R."/>
            <person name="Das P."/>
            <person name="Joshi C.G."/>
            <person name="Kumar D."/>
            <person name="Nagpure N.S."/>
            <person name="Pandey M."/>
            <person name="Agarwal S."/>
            <person name="Srivastava S."/>
            <person name="Singh M."/>
            <person name="Sahoo L."/>
            <person name="Jayasankar P."/>
            <person name="Meher P.K."/>
            <person name="Koringa P.G."/>
            <person name="Iquebal M.A."/>
            <person name="Das S.P."/>
            <person name="Bit A."/>
            <person name="Patnaik S."/>
            <person name="Patel N."/>
            <person name="Shah T.M."/>
            <person name="Hinsu A."/>
            <person name="Jena J.K."/>
        </authorList>
    </citation>
    <scope>NUCLEOTIDE SEQUENCE</scope>
    <source>
        <strain evidence="2">CIFAMagur01</strain>
        <tissue evidence="2">Testis</tissue>
    </source>
</reference>
<name>A0A8J4XHD2_CLAMG</name>
<evidence type="ECO:0000256" key="1">
    <source>
        <dbReference type="SAM" id="MobiDB-lite"/>
    </source>
</evidence>
<proteinExistence type="predicted"/>
<feature type="compositionally biased region" description="Basic and acidic residues" evidence="1">
    <location>
        <begin position="46"/>
        <end position="55"/>
    </location>
</feature>
<keyword evidence="3" id="KW-1185">Reference proteome</keyword>
<evidence type="ECO:0000313" key="3">
    <source>
        <dbReference type="Proteomes" id="UP000727407"/>
    </source>
</evidence>
<protein>
    <submittedName>
        <fullName evidence="2">Undecaprenyl-diphosphatase</fullName>
    </submittedName>
</protein>
<dbReference type="EMBL" id="QNUK01000001">
    <property type="protein sequence ID" value="KAF5910065.1"/>
    <property type="molecule type" value="Genomic_DNA"/>
</dbReference>